<evidence type="ECO:0000256" key="4">
    <source>
        <dbReference type="ARBA" id="ARBA00022989"/>
    </source>
</evidence>
<feature type="transmembrane region" description="Helical" evidence="7">
    <location>
        <begin position="258"/>
        <end position="278"/>
    </location>
</feature>
<keyword evidence="5 7" id="KW-0472">Membrane</keyword>
<feature type="transmembrane region" description="Helical" evidence="7">
    <location>
        <begin position="206"/>
        <end position="224"/>
    </location>
</feature>
<keyword evidence="3 6" id="KW-0812">Transmembrane</keyword>
<dbReference type="Proteomes" id="UP000052008">
    <property type="component" value="Unassembled WGS sequence"/>
</dbReference>
<protein>
    <recommendedName>
        <fullName evidence="10">Metal ABC transporter permease</fullName>
    </recommendedName>
</protein>
<dbReference type="Gene3D" id="1.10.3470.10">
    <property type="entry name" value="ABC transporter involved in vitamin B12 uptake, BtuC"/>
    <property type="match status" value="1"/>
</dbReference>
<feature type="transmembrane region" description="Helical" evidence="7">
    <location>
        <begin position="18"/>
        <end position="37"/>
    </location>
</feature>
<evidence type="ECO:0000313" key="9">
    <source>
        <dbReference type="Proteomes" id="UP000052008"/>
    </source>
</evidence>
<accession>A0A0S7WS57</accession>
<feature type="transmembrane region" description="Helical" evidence="7">
    <location>
        <begin position="144"/>
        <end position="162"/>
    </location>
</feature>
<dbReference type="PANTHER" id="PTHR30477:SF18">
    <property type="entry name" value="METAL TRANSPORT SYSTEM MEMBRANE PROTEIN CT_417-RELATED"/>
    <property type="match status" value="1"/>
</dbReference>
<evidence type="ECO:0008006" key="10">
    <source>
        <dbReference type="Google" id="ProtNLM"/>
    </source>
</evidence>
<dbReference type="GO" id="GO:0010043">
    <property type="term" value="P:response to zinc ion"/>
    <property type="evidence" value="ECO:0007669"/>
    <property type="project" value="TreeGrafter"/>
</dbReference>
<reference evidence="8 9" key="1">
    <citation type="journal article" date="2015" name="Microbiome">
        <title>Genomic resolution of linkages in carbon, nitrogen, and sulfur cycling among widespread estuary sediment bacteria.</title>
        <authorList>
            <person name="Baker B.J."/>
            <person name="Lazar C.S."/>
            <person name="Teske A.P."/>
            <person name="Dick G.J."/>
        </authorList>
    </citation>
    <scope>NUCLEOTIDE SEQUENCE [LARGE SCALE GENOMIC DNA]</scope>
    <source>
        <strain evidence="8">DG_24</strain>
    </source>
</reference>
<feature type="transmembrane region" description="Helical" evidence="7">
    <location>
        <begin position="182"/>
        <end position="200"/>
    </location>
</feature>
<evidence type="ECO:0000256" key="6">
    <source>
        <dbReference type="RuleBase" id="RU003943"/>
    </source>
</evidence>
<evidence type="ECO:0000256" key="5">
    <source>
        <dbReference type="ARBA" id="ARBA00023136"/>
    </source>
</evidence>
<dbReference type="InterPro" id="IPR001626">
    <property type="entry name" value="ABC_TroCD"/>
</dbReference>
<feature type="transmembrane region" description="Helical" evidence="7">
    <location>
        <begin position="44"/>
        <end position="63"/>
    </location>
</feature>
<dbReference type="InterPro" id="IPR037294">
    <property type="entry name" value="ABC_BtuC-like"/>
</dbReference>
<organism evidence="8 9">
    <name type="scientific">candidate division TA06 bacterium DG_24</name>
    <dbReference type="NCBI Taxonomy" id="1703770"/>
    <lineage>
        <taxon>Bacteria</taxon>
        <taxon>Bacteria division TA06</taxon>
    </lineage>
</organism>
<comment type="similarity">
    <text evidence="2 6">Belongs to the ABC-3 integral membrane protein family.</text>
</comment>
<comment type="subcellular location">
    <subcellularLocation>
        <location evidence="6">Cell membrane</location>
        <topology evidence="6">Multi-pass membrane protein</topology>
    </subcellularLocation>
    <subcellularLocation>
        <location evidence="1">Membrane</location>
        <topology evidence="1">Multi-pass membrane protein</topology>
    </subcellularLocation>
</comment>
<dbReference type="AlphaFoldDB" id="A0A0S7WS57"/>
<evidence type="ECO:0000256" key="2">
    <source>
        <dbReference type="ARBA" id="ARBA00008034"/>
    </source>
</evidence>
<comment type="caution">
    <text evidence="8">The sequence shown here is derived from an EMBL/GenBank/DDBJ whole genome shotgun (WGS) entry which is preliminary data.</text>
</comment>
<sequence>MTEFLGALTDPNIPFLRYAFYAGLLASFAFGIVGTYIVTRRISYIAGAISHSVLGGIGAGLYLQAVHGLGWSHPMYGAVAAAIVSAIIIGLVSLHARQREDTVIGALWAIGMATGLMFLAKTPGYVDPMSYLFGNILLLSKADLWLVGALDVLAIGLGVYFYNNFQAVCFDGEFARLRGVNVDVFFLLLLVLTALTVVLLVRVVGIVMVIALLTIPAAVAGYFARKLWQTMLLATLFCMAFIIAGIGVSYAYDLPTGPTIILIAGAMYLLLAAASRLWTR</sequence>
<name>A0A0S7WS57_UNCT6</name>
<dbReference type="GO" id="GO:0043190">
    <property type="term" value="C:ATP-binding cassette (ABC) transporter complex"/>
    <property type="evidence" value="ECO:0007669"/>
    <property type="project" value="InterPro"/>
</dbReference>
<dbReference type="PANTHER" id="PTHR30477">
    <property type="entry name" value="ABC-TRANSPORTER METAL-BINDING PROTEIN"/>
    <property type="match status" value="1"/>
</dbReference>
<evidence type="ECO:0000256" key="7">
    <source>
        <dbReference type="SAM" id="Phobius"/>
    </source>
</evidence>
<evidence type="ECO:0000256" key="1">
    <source>
        <dbReference type="ARBA" id="ARBA00004141"/>
    </source>
</evidence>
<dbReference type="EMBL" id="LIZS01000031">
    <property type="protein sequence ID" value="KPJ53061.1"/>
    <property type="molecule type" value="Genomic_DNA"/>
</dbReference>
<proteinExistence type="inferred from homology"/>
<keyword evidence="6" id="KW-0813">Transport</keyword>
<dbReference type="PATRIC" id="fig|1703770.3.peg.850"/>
<evidence type="ECO:0000256" key="3">
    <source>
        <dbReference type="ARBA" id="ARBA00022692"/>
    </source>
</evidence>
<keyword evidence="4 7" id="KW-1133">Transmembrane helix</keyword>
<dbReference type="Pfam" id="PF00950">
    <property type="entry name" value="ABC-3"/>
    <property type="match status" value="1"/>
</dbReference>
<feature type="transmembrane region" description="Helical" evidence="7">
    <location>
        <begin position="75"/>
        <end position="94"/>
    </location>
</feature>
<feature type="transmembrane region" description="Helical" evidence="7">
    <location>
        <begin position="231"/>
        <end position="252"/>
    </location>
</feature>
<evidence type="ECO:0000313" key="8">
    <source>
        <dbReference type="EMBL" id="KPJ53061.1"/>
    </source>
</evidence>
<dbReference type="GO" id="GO:0055085">
    <property type="term" value="P:transmembrane transport"/>
    <property type="evidence" value="ECO:0007669"/>
    <property type="project" value="InterPro"/>
</dbReference>
<dbReference type="STRING" id="1703770.AMJ39_05925"/>
<feature type="transmembrane region" description="Helical" evidence="7">
    <location>
        <begin position="106"/>
        <end position="124"/>
    </location>
</feature>
<dbReference type="SUPFAM" id="SSF81345">
    <property type="entry name" value="ABC transporter involved in vitamin B12 uptake, BtuC"/>
    <property type="match status" value="1"/>
</dbReference>
<gene>
    <name evidence="8" type="ORF">AMJ39_05925</name>
</gene>